<proteinExistence type="predicted"/>
<feature type="transmembrane region" description="Helical" evidence="1">
    <location>
        <begin position="12"/>
        <end position="29"/>
    </location>
</feature>
<feature type="transmembrane region" description="Helical" evidence="1">
    <location>
        <begin position="41"/>
        <end position="63"/>
    </location>
</feature>
<reference evidence="2 3" key="1">
    <citation type="submission" date="2015-11" db="EMBL/GenBank/DDBJ databases">
        <title>Sequence of Pedobacter ginsenosidimutans.</title>
        <authorList>
            <person name="Carson E."/>
            <person name="Keyser V."/>
            <person name="Newman J."/>
            <person name="Miller J."/>
        </authorList>
    </citation>
    <scope>NUCLEOTIDE SEQUENCE [LARGE SCALE GENOMIC DNA]</scope>
    <source>
        <strain evidence="2 3">KACC 14530</strain>
    </source>
</reference>
<dbReference type="EMBL" id="LMZQ01000012">
    <property type="protein sequence ID" value="KRT15162.1"/>
    <property type="molecule type" value="Genomic_DNA"/>
</dbReference>
<protein>
    <submittedName>
        <fullName evidence="2">Uncharacterized protein</fullName>
    </submittedName>
</protein>
<dbReference type="Proteomes" id="UP000051950">
    <property type="component" value="Unassembled WGS sequence"/>
</dbReference>
<dbReference type="STRING" id="687842.ASU31_15940"/>
<evidence type="ECO:0000313" key="3">
    <source>
        <dbReference type="Proteomes" id="UP000051950"/>
    </source>
</evidence>
<sequence>MKDNKDQLSRFWFVVSNALPPVGLFLYFRHRKAYPNKAKRALKSAIVGVPIAILGACIMNTFVLN</sequence>
<organism evidence="2 3">
    <name type="scientific">Pedobacter ginsenosidimutans</name>
    <dbReference type="NCBI Taxonomy" id="687842"/>
    <lineage>
        <taxon>Bacteria</taxon>
        <taxon>Pseudomonadati</taxon>
        <taxon>Bacteroidota</taxon>
        <taxon>Sphingobacteriia</taxon>
        <taxon>Sphingobacteriales</taxon>
        <taxon>Sphingobacteriaceae</taxon>
        <taxon>Pedobacter</taxon>
    </lineage>
</organism>
<keyword evidence="1" id="KW-0472">Membrane</keyword>
<dbReference type="AlphaFoldDB" id="A0A0T5VMR6"/>
<keyword evidence="3" id="KW-1185">Reference proteome</keyword>
<accession>A0A0T5VMR6</accession>
<gene>
    <name evidence="2" type="ORF">ASU31_15940</name>
</gene>
<keyword evidence="1" id="KW-1133">Transmembrane helix</keyword>
<evidence type="ECO:0000313" key="2">
    <source>
        <dbReference type="EMBL" id="KRT15162.1"/>
    </source>
</evidence>
<keyword evidence="1" id="KW-0812">Transmembrane</keyword>
<evidence type="ECO:0000256" key="1">
    <source>
        <dbReference type="SAM" id="Phobius"/>
    </source>
</evidence>
<comment type="caution">
    <text evidence="2">The sequence shown here is derived from an EMBL/GenBank/DDBJ whole genome shotgun (WGS) entry which is preliminary data.</text>
</comment>
<name>A0A0T5VMR6_9SPHI</name>